<sequence length="345" mass="37917">MTLRGQRVCIPITIPNQTMQAYAVLELLGFTFQNIPEGTPSSSSSPESVIQDALHPFQIFSDSPTSCEIAQAFTELKSSRLNKANSLITGGERKFASQIRMSPRKSLSPKESNHAGSAVKENSKHHQIHAATTFVQADSSSFRELVQQLTGAGETSQDKLSATLLTKSAARESGLIREEFKGGTFARRREAGGGEIQLELGSAAKLREGRQSSKGLEIRRDTNNFKRKDLSSLLAGISVLDIQPLLSIPKVMSSLNDVFQTIHFPSPSSEQEIDPEGNHNLESISAESSPVMEECSSYAQVEMQSALSLVDYPYTFDSRILKARALDYVDLSLLSMQRFSQNWII</sequence>
<organism evidence="1 2">
    <name type="scientific">Diphasiastrum complanatum</name>
    <name type="common">Issler's clubmoss</name>
    <name type="synonym">Lycopodium complanatum</name>
    <dbReference type="NCBI Taxonomy" id="34168"/>
    <lineage>
        <taxon>Eukaryota</taxon>
        <taxon>Viridiplantae</taxon>
        <taxon>Streptophyta</taxon>
        <taxon>Embryophyta</taxon>
        <taxon>Tracheophyta</taxon>
        <taxon>Lycopodiopsida</taxon>
        <taxon>Lycopodiales</taxon>
        <taxon>Lycopodiaceae</taxon>
        <taxon>Lycopodioideae</taxon>
        <taxon>Diphasiastrum</taxon>
    </lineage>
</organism>
<dbReference type="EMBL" id="CM055098">
    <property type="protein sequence ID" value="KAJ7548301.1"/>
    <property type="molecule type" value="Genomic_DNA"/>
</dbReference>
<accession>A0ACC2D268</accession>
<gene>
    <name evidence="1" type="ORF">O6H91_07G006200</name>
</gene>
<protein>
    <submittedName>
        <fullName evidence="1">Uncharacterized protein</fullName>
    </submittedName>
</protein>
<comment type="caution">
    <text evidence="1">The sequence shown here is derived from an EMBL/GenBank/DDBJ whole genome shotgun (WGS) entry which is preliminary data.</text>
</comment>
<evidence type="ECO:0000313" key="2">
    <source>
        <dbReference type="Proteomes" id="UP001162992"/>
    </source>
</evidence>
<keyword evidence="2" id="KW-1185">Reference proteome</keyword>
<evidence type="ECO:0000313" key="1">
    <source>
        <dbReference type="EMBL" id="KAJ7548301.1"/>
    </source>
</evidence>
<dbReference type="Proteomes" id="UP001162992">
    <property type="component" value="Chromosome 7"/>
</dbReference>
<proteinExistence type="predicted"/>
<reference evidence="2" key="1">
    <citation type="journal article" date="2024" name="Proc. Natl. Acad. Sci. U.S.A.">
        <title>Extraordinary preservation of gene collinearity over three hundred million years revealed in homosporous lycophytes.</title>
        <authorList>
            <person name="Li C."/>
            <person name="Wickell D."/>
            <person name="Kuo L.Y."/>
            <person name="Chen X."/>
            <person name="Nie B."/>
            <person name="Liao X."/>
            <person name="Peng D."/>
            <person name="Ji J."/>
            <person name="Jenkins J."/>
            <person name="Williams M."/>
            <person name="Shu S."/>
            <person name="Plott C."/>
            <person name="Barry K."/>
            <person name="Rajasekar S."/>
            <person name="Grimwood J."/>
            <person name="Han X."/>
            <person name="Sun S."/>
            <person name="Hou Z."/>
            <person name="He W."/>
            <person name="Dai G."/>
            <person name="Sun C."/>
            <person name="Schmutz J."/>
            <person name="Leebens-Mack J.H."/>
            <person name="Li F.W."/>
            <person name="Wang L."/>
        </authorList>
    </citation>
    <scope>NUCLEOTIDE SEQUENCE [LARGE SCALE GENOMIC DNA]</scope>
    <source>
        <strain evidence="2">cv. PW_Plant_1</strain>
    </source>
</reference>
<name>A0ACC2D268_DIPCM</name>